<dbReference type="EnsemblPlants" id="PGSC0003DMT400091497">
    <property type="protein sequence ID" value="PGSC0003DMT400091497"/>
    <property type="gene ID" value="PGSC0003DMG400041068"/>
</dbReference>
<dbReference type="Gramene" id="PGSC0003DMT400091497">
    <property type="protein sequence ID" value="PGSC0003DMT400091497"/>
    <property type="gene ID" value="PGSC0003DMG400041068"/>
</dbReference>
<dbReference type="HOGENOM" id="CLU_2854108_0_0_1"/>
<proteinExistence type="predicted"/>
<dbReference type="Proteomes" id="UP000011115">
    <property type="component" value="Unassembled WGS sequence"/>
</dbReference>
<keyword evidence="2" id="KW-1185">Reference proteome</keyword>
<dbReference type="AlphaFoldDB" id="M1DMR6"/>
<dbReference type="InParanoid" id="M1DMR6"/>
<organism evidence="1 2">
    <name type="scientific">Solanum tuberosum</name>
    <name type="common">Potato</name>
    <dbReference type="NCBI Taxonomy" id="4113"/>
    <lineage>
        <taxon>Eukaryota</taxon>
        <taxon>Viridiplantae</taxon>
        <taxon>Streptophyta</taxon>
        <taxon>Embryophyta</taxon>
        <taxon>Tracheophyta</taxon>
        <taxon>Spermatophyta</taxon>
        <taxon>Magnoliopsida</taxon>
        <taxon>eudicotyledons</taxon>
        <taxon>Gunneridae</taxon>
        <taxon>Pentapetalae</taxon>
        <taxon>asterids</taxon>
        <taxon>lamiids</taxon>
        <taxon>Solanales</taxon>
        <taxon>Solanaceae</taxon>
        <taxon>Solanoideae</taxon>
        <taxon>Solaneae</taxon>
        <taxon>Solanum</taxon>
    </lineage>
</organism>
<accession>M1DMR6</accession>
<evidence type="ECO:0000313" key="2">
    <source>
        <dbReference type="Proteomes" id="UP000011115"/>
    </source>
</evidence>
<protein>
    <submittedName>
        <fullName evidence="1">Uncharacterized protein</fullName>
    </submittedName>
</protein>
<sequence>MIQAESRRDVKPSATQEAIREQYVIDRIGLAFQEPLDDDEVDDEVVAEDANALMVFDGGRDDDEA</sequence>
<reference evidence="2" key="1">
    <citation type="journal article" date="2011" name="Nature">
        <title>Genome sequence and analysis of the tuber crop potato.</title>
        <authorList>
            <consortium name="The Potato Genome Sequencing Consortium"/>
        </authorList>
    </citation>
    <scope>NUCLEOTIDE SEQUENCE [LARGE SCALE GENOMIC DNA]</scope>
    <source>
        <strain evidence="2">cv. DM1-3 516 R44</strain>
    </source>
</reference>
<reference evidence="1" key="2">
    <citation type="submission" date="2015-06" db="UniProtKB">
        <authorList>
            <consortium name="EnsemblPlants"/>
        </authorList>
    </citation>
    <scope>IDENTIFICATION</scope>
    <source>
        <strain evidence="1">DM1-3 516 R44</strain>
    </source>
</reference>
<dbReference type="PaxDb" id="4113-PGSC0003DMT400091497"/>
<name>M1DMR6_SOLTU</name>
<evidence type="ECO:0000313" key="1">
    <source>
        <dbReference type="EnsemblPlants" id="PGSC0003DMT400091497"/>
    </source>
</evidence>